<evidence type="ECO:0000256" key="2">
    <source>
        <dbReference type="ARBA" id="ARBA00005312"/>
    </source>
</evidence>
<evidence type="ECO:0000256" key="9">
    <source>
        <dbReference type="ARBA" id="ARBA00023146"/>
    </source>
</evidence>
<dbReference type="InterPro" id="IPR002312">
    <property type="entry name" value="Asp/Asn-tRNA-synth_IIb"/>
</dbReference>
<evidence type="ECO:0000256" key="5">
    <source>
        <dbReference type="ARBA" id="ARBA00022598"/>
    </source>
</evidence>
<dbReference type="EMBL" id="KN833027">
    <property type="protein sequence ID" value="KIM77264.1"/>
    <property type="molecule type" value="Genomic_DNA"/>
</dbReference>
<evidence type="ECO:0000256" key="8">
    <source>
        <dbReference type="ARBA" id="ARBA00022917"/>
    </source>
</evidence>
<dbReference type="InParanoid" id="A0A0C3FBM0"/>
<comment type="subcellular location">
    <subcellularLocation>
        <location evidence="1">Cytoplasm</location>
    </subcellularLocation>
</comment>
<protein>
    <recommendedName>
        <fullName evidence="3">aspartate--tRNA ligase</fullName>
        <ecNumber evidence="3">6.1.1.12</ecNumber>
    </recommendedName>
</protein>
<dbReference type="Gene3D" id="3.30.930.10">
    <property type="entry name" value="Bira Bifunctional Protein, Domain 2"/>
    <property type="match status" value="1"/>
</dbReference>
<evidence type="ECO:0000256" key="4">
    <source>
        <dbReference type="ARBA" id="ARBA00022490"/>
    </source>
</evidence>
<dbReference type="GO" id="GO:0004497">
    <property type="term" value="F:monooxygenase activity"/>
    <property type="evidence" value="ECO:0007669"/>
    <property type="project" value="InterPro"/>
</dbReference>
<dbReference type="PROSITE" id="PS50862">
    <property type="entry name" value="AA_TRNA_LIGASE_II"/>
    <property type="match status" value="1"/>
</dbReference>
<dbReference type="HOGENOM" id="CLU_323156_0_0_1"/>
<keyword evidence="9" id="KW-0030">Aminoacyl-tRNA synthetase</keyword>
<dbReference type="EC" id="6.1.1.12" evidence="3"/>
<feature type="domain" description="Aminoacyl-transfer RNA synthetases class-II family profile" evidence="12">
    <location>
        <begin position="597"/>
        <end position="808"/>
    </location>
</feature>
<dbReference type="GO" id="GO:0004815">
    <property type="term" value="F:aspartate-tRNA ligase activity"/>
    <property type="evidence" value="ECO:0007669"/>
    <property type="project" value="UniProtKB-EC"/>
</dbReference>
<dbReference type="GO" id="GO:0020037">
    <property type="term" value="F:heme binding"/>
    <property type="evidence" value="ECO:0007669"/>
    <property type="project" value="InterPro"/>
</dbReference>
<dbReference type="GO" id="GO:0006422">
    <property type="term" value="P:aspartyl-tRNA aminoacylation"/>
    <property type="evidence" value="ECO:0007669"/>
    <property type="project" value="InterPro"/>
</dbReference>
<evidence type="ECO:0000313" key="13">
    <source>
        <dbReference type="EMBL" id="KIM77264.1"/>
    </source>
</evidence>
<dbReference type="Gene3D" id="1.10.630.10">
    <property type="entry name" value="Cytochrome P450"/>
    <property type="match status" value="1"/>
</dbReference>
<keyword evidence="14" id="KW-1185">Reference proteome</keyword>
<evidence type="ECO:0000313" key="14">
    <source>
        <dbReference type="Proteomes" id="UP000054166"/>
    </source>
</evidence>
<sequence>MLAKPPRVRESGNIKWNADTADEKDIAFSAVINRSDFGVSAKLAFTVFRQQLLTVQGVLCATDEEGGISENMIILGTVAALALGQAIISWLRKPKHTPPTTWGKFIIGCGQELQKDPKGFLVQQAQTYGYGKTFGLRLFGSLVYYICPNPADIGVMMNDELRASFHALAKATQLGAVVGHRNFAQELHASVICRKLETERAQVLPAMADVVARTVNDWLDMNPLGDSDNISDSLKHLMAYVMSRVCLSRVGFDDRELIEAYIGLNSDSGTVFQVSNLLPSVIPRIFSDIKVHKHYATIKKKILPVIRQRCKLQDTSAEKSPDDFLGFFLDATDDDTRVAELVAGITIGGLINVSVGVTNGLYDIAAVPGLQTKIISGARPSEFVPDRTSTGQWDKLRSAVLETLRLSACVFGPVRKIIVNDFKLGSDPRVILPKGSGIAASPYLVHYDDKIYPNANEYIYNRFTGANDAVTGSTQYTVAETIVLVEGFMRDAQQEVISTEVHRFEMDVLKLHVISEVTDVPAWTVAEASRSVELDDDEICPLLPRRSDFIEIHTTKLQPAATESGKGVFKVDYFQRAAYLAQSPQLAKETCISVDFERVYEIGPVFRAENSNTHRHMTEFTDMYSEVFYRTINPNPTNLKRQFPHDDLVFPDDTVILDFHDSIRLLKDDGWTEDGEELDEYEDLSRRAEVRLGQLVKEKYKTDYYILDKFPLDVRPFYTMSDPDDPRLSNSFDIFVRGEEILSGGQRSHSAYELEKQLEEACINSEEMRDYVNAFRWGMPHTGGGIGLERLVMLFLELGNLRNASLFPHDPKSFPDAPSAAGIHIHNDVELPHVTNVVGFDEPTVVSQDDMKKPDHPPPEDLIARHGDSTHTAWTDPGYKVWRHDKTGAAIGYSW</sequence>
<keyword evidence="8" id="KW-0648">Protein biosynthesis</keyword>
<dbReference type="GO" id="GO:0003723">
    <property type="term" value="F:RNA binding"/>
    <property type="evidence" value="ECO:0007669"/>
    <property type="project" value="TreeGrafter"/>
</dbReference>
<dbReference type="SUPFAM" id="SSF55681">
    <property type="entry name" value="Class II aaRS and biotin synthetases"/>
    <property type="match status" value="1"/>
</dbReference>
<keyword evidence="5" id="KW-0436">Ligase</keyword>
<keyword evidence="7" id="KW-0067">ATP-binding</keyword>
<dbReference type="SUPFAM" id="SSF48264">
    <property type="entry name" value="Cytochrome P450"/>
    <property type="match status" value="1"/>
</dbReference>
<keyword evidence="4" id="KW-0963">Cytoplasm</keyword>
<dbReference type="InterPro" id="IPR001128">
    <property type="entry name" value="Cyt_P450"/>
</dbReference>
<dbReference type="GO" id="GO:0005524">
    <property type="term" value="F:ATP binding"/>
    <property type="evidence" value="ECO:0007669"/>
    <property type="project" value="UniProtKB-KW"/>
</dbReference>
<dbReference type="InterPro" id="IPR004523">
    <property type="entry name" value="Asp-tRNA_synthase_2"/>
</dbReference>
<dbReference type="PANTHER" id="PTHR43450">
    <property type="entry name" value="ASPARTYL-TRNA SYNTHETASE"/>
    <property type="match status" value="1"/>
</dbReference>
<dbReference type="InterPro" id="IPR036396">
    <property type="entry name" value="Cyt_P450_sf"/>
</dbReference>
<proteinExistence type="inferred from homology"/>
<reference evidence="13 14" key="1">
    <citation type="submission" date="2014-04" db="EMBL/GenBank/DDBJ databases">
        <authorList>
            <consortium name="DOE Joint Genome Institute"/>
            <person name="Kuo A."/>
            <person name="Tarkka M."/>
            <person name="Buscot F."/>
            <person name="Kohler A."/>
            <person name="Nagy L.G."/>
            <person name="Floudas D."/>
            <person name="Copeland A."/>
            <person name="Barry K.W."/>
            <person name="Cichocki N."/>
            <person name="Veneault-Fourrey C."/>
            <person name="LaButti K."/>
            <person name="Lindquist E.A."/>
            <person name="Lipzen A."/>
            <person name="Lundell T."/>
            <person name="Morin E."/>
            <person name="Murat C."/>
            <person name="Sun H."/>
            <person name="Tunlid A."/>
            <person name="Henrissat B."/>
            <person name="Grigoriev I.V."/>
            <person name="Hibbett D.S."/>
            <person name="Martin F."/>
            <person name="Nordberg H.P."/>
            <person name="Cantor M.N."/>
            <person name="Hua S.X."/>
        </authorList>
    </citation>
    <scope>NUCLEOTIDE SEQUENCE [LARGE SCALE GENOMIC DNA]</scope>
    <source>
        <strain evidence="13 14">F 1598</strain>
    </source>
</reference>
<comment type="similarity">
    <text evidence="2">Belongs to the class-II aminoacyl-tRNA synthetase family. Type 2 subfamily.</text>
</comment>
<dbReference type="Pfam" id="PF00152">
    <property type="entry name" value="tRNA-synt_2"/>
    <property type="match status" value="1"/>
</dbReference>
<dbReference type="Proteomes" id="UP000054166">
    <property type="component" value="Unassembled WGS sequence"/>
</dbReference>
<dbReference type="Pfam" id="PF00067">
    <property type="entry name" value="p450"/>
    <property type="match status" value="1"/>
</dbReference>
<evidence type="ECO:0000256" key="10">
    <source>
        <dbReference type="ARBA" id="ARBA00047904"/>
    </source>
</evidence>
<evidence type="ECO:0000256" key="6">
    <source>
        <dbReference type="ARBA" id="ARBA00022741"/>
    </source>
</evidence>
<evidence type="ECO:0000256" key="3">
    <source>
        <dbReference type="ARBA" id="ARBA00012841"/>
    </source>
</evidence>
<keyword evidence="6" id="KW-0547">Nucleotide-binding</keyword>
<reference evidence="14" key="2">
    <citation type="submission" date="2015-01" db="EMBL/GenBank/DDBJ databases">
        <title>Evolutionary Origins and Diversification of the Mycorrhizal Mutualists.</title>
        <authorList>
            <consortium name="DOE Joint Genome Institute"/>
            <consortium name="Mycorrhizal Genomics Consortium"/>
            <person name="Kohler A."/>
            <person name="Kuo A."/>
            <person name="Nagy L.G."/>
            <person name="Floudas D."/>
            <person name="Copeland A."/>
            <person name="Barry K.W."/>
            <person name="Cichocki N."/>
            <person name="Veneault-Fourrey C."/>
            <person name="LaButti K."/>
            <person name="Lindquist E.A."/>
            <person name="Lipzen A."/>
            <person name="Lundell T."/>
            <person name="Morin E."/>
            <person name="Murat C."/>
            <person name="Riley R."/>
            <person name="Ohm R."/>
            <person name="Sun H."/>
            <person name="Tunlid A."/>
            <person name="Henrissat B."/>
            <person name="Grigoriev I.V."/>
            <person name="Hibbett D.S."/>
            <person name="Martin F."/>
        </authorList>
    </citation>
    <scope>NUCLEOTIDE SEQUENCE [LARGE SCALE GENOMIC DNA]</scope>
    <source>
        <strain evidence="14">F 1598</strain>
    </source>
</reference>
<dbReference type="GO" id="GO:0005506">
    <property type="term" value="F:iron ion binding"/>
    <property type="evidence" value="ECO:0007669"/>
    <property type="project" value="InterPro"/>
</dbReference>
<feature type="compositionally biased region" description="Basic and acidic residues" evidence="11">
    <location>
        <begin position="849"/>
        <end position="869"/>
    </location>
</feature>
<dbReference type="GO" id="GO:0016705">
    <property type="term" value="F:oxidoreductase activity, acting on paired donors, with incorporation or reduction of molecular oxygen"/>
    <property type="evidence" value="ECO:0007669"/>
    <property type="project" value="InterPro"/>
</dbReference>
<dbReference type="InterPro" id="IPR004364">
    <property type="entry name" value="Aa-tRNA-synt_II"/>
</dbReference>
<comment type="catalytic activity">
    <reaction evidence="10">
        <text>tRNA(Asp) + L-aspartate + ATP = L-aspartyl-tRNA(Asp) + AMP + diphosphate</text>
        <dbReference type="Rhea" id="RHEA:19649"/>
        <dbReference type="Rhea" id="RHEA-COMP:9660"/>
        <dbReference type="Rhea" id="RHEA-COMP:9678"/>
        <dbReference type="ChEBI" id="CHEBI:29991"/>
        <dbReference type="ChEBI" id="CHEBI:30616"/>
        <dbReference type="ChEBI" id="CHEBI:33019"/>
        <dbReference type="ChEBI" id="CHEBI:78442"/>
        <dbReference type="ChEBI" id="CHEBI:78516"/>
        <dbReference type="ChEBI" id="CHEBI:456215"/>
        <dbReference type="EC" id="6.1.1.12"/>
    </reaction>
</comment>
<dbReference type="GO" id="GO:0017101">
    <property type="term" value="C:aminoacyl-tRNA synthetase multienzyme complex"/>
    <property type="evidence" value="ECO:0007669"/>
    <property type="project" value="TreeGrafter"/>
</dbReference>
<feature type="region of interest" description="Disordered" evidence="11">
    <location>
        <begin position="846"/>
        <end position="869"/>
    </location>
</feature>
<dbReference type="AlphaFoldDB" id="A0A0C3FBM0"/>
<evidence type="ECO:0000259" key="12">
    <source>
        <dbReference type="PROSITE" id="PS50862"/>
    </source>
</evidence>
<gene>
    <name evidence="13" type="ORF">PILCRDRAFT_91269</name>
</gene>
<accession>A0A0C3FBM0</accession>
<dbReference type="STRING" id="765440.A0A0C3FBM0"/>
<dbReference type="PRINTS" id="PR01042">
    <property type="entry name" value="TRNASYNTHASP"/>
</dbReference>
<dbReference type="GO" id="GO:0005829">
    <property type="term" value="C:cytosol"/>
    <property type="evidence" value="ECO:0007669"/>
    <property type="project" value="TreeGrafter"/>
</dbReference>
<dbReference type="InterPro" id="IPR006195">
    <property type="entry name" value="aa-tRNA-synth_II"/>
</dbReference>
<evidence type="ECO:0000256" key="1">
    <source>
        <dbReference type="ARBA" id="ARBA00004496"/>
    </source>
</evidence>
<organism evidence="13 14">
    <name type="scientific">Piloderma croceum (strain F 1598)</name>
    <dbReference type="NCBI Taxonomy" id="765440"/>
    <lineage>
        <taxon>Eukaryota</taxon>
        <taxon>Fungi</taxon>
        <taxon>Dikarya</taxon>
        <taxon>Basidiomycota</taxon>
        <taxon>Agaricomycotina</taxon>
        <taxon>Agaricomycetes</taxon>
        <taxon>Agaricomycetidae</taxon>
        <taxon>Atheliales</taxon>
        <taxon>Atheliaceae</taxon>
        <taxon>Piloderma</taxon>
    </lineage>
</organism>
<dbReference type="InterPro" id="IPR045864">
    <property type="entry name" value="aa-tRNA-synth_II/BPL/LPL"/>
</dbReference>
<evidence type="ECO:0000256" key="11">
    <source>
        <dbReference type="SAM" id="MobiDB-lite"/>
    </source>
</evidence>
<dbReference type="OrthoDB" id="372395at2759"/>
<dbReference type="PANTHER" id="PTHR43450:SF2">
    <property type="entry name" value="ASPARTATE--TRNA LIGASE"/>
    <property type="match status" value="1"/>
</dbReference>
<name>A0A0C3FBM0_PILCF</name>
<evidence type="ECO:0000256" key="7">
    <source>
        <dbReference type="ARBA" id="ARBA00022840"/>
    </source>
</evidence>